<dbReference type="EMBL" id="VDEP01000477">
    <property type="protein sequence ID" value="KAA1072713.1"/>
    <property type="molecule type" value="Genomic_DNA"/>
</dbReference>
<evidence type="ECO:0000313" key="5">
    <source>
        <dbReference type="Proteomes" id="UP000325313"/>
    </source>
</evidence>
<dbReference type="Pfam" id="PF01416">
    <property type="entry name" value="PseudoU_synth_1"/>
    <property type="match status" value="1"/>
</dbReference>
<dbReference type="GO" id="GO:0009982">
    <property type="term" value="F:pseudouridine synthase activity"/>
    <property type="evidence" value="ECO:0007669"/>
    <property type="project" value="InterPro"/>
</dbReference>
<dbReference type="GO" id="GO:0003723">
    <property type="term" value="F:RNA binding"/>
    <property type="evidence" value="ECO:0007669"/>
    <property type="project" value="InterPro"/>
</dbReference>
<accession>A0A5B0LQY5</accession>
<dbReference type="InterPro" id="IPR020097">
    <property type="entry name" value="PsdUridine_synth_TruA_a/b_dom"/>
</dbReference>
<sequence length="213" mass="23582">MRRIGIASISRCDARYFAGDADYACESELRLDSESLRSPNSTENRHERAAHRLIGEHDFCNFCKIDPSKQLTHFRRKILSAKIKPVLEISVIDRLFYTKPNEQPPSSSIITTASKEEEGCSSSSCMVEKVEPIDWKPEYTHASALLGSPPPSGPPDLPQPSLLCTGPAPGSVLNSHSISSIHLPLLFLLLLLLRLGSFSPLEPRSATFLRRIS</sequence>
<organism evidence="2 4">
    <name type="scientific">Puccinia graminis f. sp. tritici</name>
    <dbReference type="NCBI Taxonomy" id="56615"/>
    <lineage>
        <taxon>Eukaryota</taxon>
        <taxon>Fungi</taxon>
        <taxon>Dikarya</taxon>
        <taxon>Basidiomycota</taxon>
        <taxon>Pucciniomycotina</taxon>
        <taxon>Pucciniomycetes</taxon>
        <taxon>Pucciniales</taxon>
        <taxon>Pucciniaceae</taxon>
        <taxon>Puccinia</taxon>
    </lineage>
</organism>
<protein>
    <recommendedName>
        <fullName evidence="1">Pseudouridine synthase I TruA alpha/beta domain-containing protein</fullName>
    </recommendedName>
</protein>
<dbReference type="Proteomes" id="UP000324748">
    <property type="component" value="Unassembled WGS sequence"/>
</dbReference>
<comment type="caution">
    <text evidence="2">The sequence shown here is derived from an EMBL/GenBank/DDBJ whole genome shotgun (WGS) entry which is preliminary data.</text>
</comment>
<dbReference type="OrthoDB" id="25767at2759"/>
<dbReference type="AlphaFoldDB" id="A0A5B0LQY5"/>
<dbReference type="Proteomes" id="UP000325313">
    <property type="component" value="Unassembled WGS sequence"/>
</dbReference>
<evidence type="ECO:0000259" key="1">
    <source>
        <dbReference type="Pfam" id="PF01416"/>
    </source>
</evidence>
<dbReference type="Gene3D" id="3.30.70.660">
    <property type="entry name" value="Pseudouridine synthase I, catalytic domain, C-terminal subdomain"/>
    <property type="match status" value="1"/>
</dbReference>
<proteinExistence type="predicted"/>
<dbReference type="InterPro" id="IPR020103">
    <property type="entry name" value="PsdUridine_synth_cat_dom_sf"/>
</dbReference>
<dbReference type="GO" id="GO:0001522">
    <property type="term" value="P:pseudouridine synthesis"/>
    <property type="evidence" value="ECO:0007669"/>
    <property type="project" value="InterPro"/>
</dbReference>
<keyword evidence="4" id="KW-1185">Reference proteome</keyword>
<evidence type="ECO:0000313" key="2">
    <source>
        <dbReference type="EMBL" id="KAA1066240.1"/>
    </source>
</evidence>
<dbReference type="EMBL" id="VSWC01000196">
    <property type="protein sequence ID" value="KAA1066240.1"/>
    <property type="molecule type" value="Genomic_DNA"/>
</dbReference>
<evidence type="ECO:0000313" key="3">
    <source>
        <dbReference type="EMBL" id="KAA1072713.1"/>
    </source>
</evidence>
<gene>
    <name evidence="2" type="ORF">PGT21_026039</name>
    <name evidence="3" type="ORF">PGTUg99_021742</name>
</gene>
<feature type="domain" description="Pseudouridine synthase I TruA alpha/beta" evidence="1">
    <location>
        <begin position="49"/>
        <end position="86"/>
    </location>
</feature>
<reference evidence="4 5" key="1">
    <citation type="submission" date="2019-05" db="EMBL/GenBank/DDBJ databases">
        <title>Emergence of the Ug99 lineage of the wheat stem rust pathogen through somatic hybridization.</title>
        <authorList>
            <person name="Li F."/>
            <person name="Upadhyaya N.M."/>
            <person name="Sperschneider J."/>
            <person name="Matny O."/>
            <person name="Nguyen-Phuc H."/>
            <person name="Mago R."/>
            <person name="Raley C."/>
            <person name="Miller M.E."/>
            <person name="Silverstein K.A.T."/>
            <person name="Henningsen E."/>
            <person name="Hirsch C.D."/>
            <person name="Visser B."/>
            <person name="Pretorius Z.A."/>
            <person name="Steffenson B.J."/>
            <person name="Schwessinger B."/>
            <person name="Dodds P.N."/>
            <person name="Figueroa M."/>
        </authorList>
    </citation>
    <scope>NUCLEOTIDE SEQUENCE [LARGE SCALE GENOMIC DNA]</scope>
    <source>
        <strain evidence="2">21-0</strain>
        <strain evidence="3 5">Ug99</strain>
    </source>
</reference>
<dbReference type="InterPro" id="IPR020095">
    <property type="entry name" value="PsdUridine_synth_TruA_C"/>
</dbReference>
<dbReference type="SUPFAM" id="SSF55120">
    <property type="entry name" value="Pseudouridine synthase"/>
    <property type="match status" value="1"/>
</dbReference>
<name>A0A5B0LQY5_PUCGR</name>
<evidence type="ECO:0000313" key="4">
    <source>
        <dbReference type="Proteomes" id="UP000324748"/>
    </source>
</evidence>